<proteinExistence type="predicted"/>
<accession>A0AA40DH03</accession>
<gene>
    <name evidence="2" type="ORF">B0H67DRAFT_558412</name>
</gene>
<dbReference type="Proteomes" id="UP001172102">
    <property type="component" value="Unassembled WGS sequence"/>
</dbReference>
<evidence type="ECO:0000313" key="2">
    <source>
        <dbReference type="EMBL" id="KAK0702800.1"/>
    </source>
</evidence>
<comment type="caution">
    <text evidence="2">The sequence shown here is derived from an EMBL/GenBank/DDBJ whole genome shotgun (WGS) entry which is preliminary data.</text>
</comment>
<sequence>MRQMGWNVHVLDLSGQRFGSVYHRGDLTIEDVWREQRMCFDFSPPPNDNGEQGRQSSTRAFPTGVVPDQLRPSPVSSSRRKLSGLITFILRVATPTRRFDARYLPPNKVSNDPHITLYPTRRKAKAVSPSKRSASGSSVHSRSLSPNREEDDDALGNVIIPESAIPIDEARQEITEFRQRCMTSVIPCAISGLGKSWFSSPAIGPEIQAAHVVPKSTTISTLWAQAMQYQIPKMSPS</sequence>
<dbReference type="EMBL" id="JAUKUA010000008">
    <property type="protein sequence ID" value="KAK0702800.1"/>
    <property type="molecule type" value="Genomic_DNA"/>
</dbReference>
<dbReference type="AlphaFoldDB" id="A0AA40DH03"/>
<keyword evidence="3" id="KW-1185">Reference proteome</keyword>
<feature type="region of interest" description="Disordered" evidence="1">
    <location>
        <begin position="42"/>
        <end position="77"/>
    </location>
</feature>
<feature type="compositionally biased region" description="Low complexity" evidence="1">
    <location>
        <begin position="130"/>
        <end position="145"/>
    </location>
</feature>
<evidence type="ECO:0008006" key="4">
    <source>
        <dbReference type="Google" id="ProtNLM"/>
    </source>
</evidence>
<evidence type="ECO:0000256" key="1">
    <source>
        <dbReference type="SAM" id="MobiDB-lite"/>
    </source>
</evidence>
<organism evidence="2 3">
    <name type="scientific">Lasiosphaeris hirsuta</name>
    <dbReference type="NCBI Taxonomy" id="260670"/>
    <lineage>
        <taxon>Eukaryota</taxon>
        <taxon>Fungi</taxon>
        <taxon>Dikarya</taxon>
        <taxon>Ascomycota</taxon>
        <taxon>Pezizomycotina</taxon>
        <taxon>Sordariomycetes</taxon>
        <taxon>Sordariomycetidae</taxon>
        <taxon>Sordariales</taxon>
        <taxon>Lasiosphaeriaceae</taxon>
        <taxon>Lasiosphaeris</taxon>
    </lineage>
</organism>
<feature type="region of interest" description="Disordered" evidence="1">
    <location>
        <begin position="110"/>
        <end position="155"/>
    </location>
</feature>
<reference evidence="2" key="1">
    <citation type="submission" date="2023-06" db="EMBL/GenBank/DDBJ databases">
        <title>Genome-scale phylogeny and comparative genomics of the fungal order Sordariales.</title>
        <authorList>
            <consortium name="Lawrence Berkeley National Laboratory"/>
            <person name="Hensen N."/>
            <person name="Bonometti L."/>
            <person name="Westerberg I."/>
            <person name="Brannstrom I.O."/>
            <person name="Guillou S."/>
            <person name="Cros-Aarteil S."/>
            <person name="Calhoun S."/>
            <person name="Haridas S."/>
            <person name="Kuo A."/>
            <person name="Mondo S."/>
            <person name="Pangilinan J."/>
            <person name="Riley R."/>
            <person name="Labutti K."/>
            <person name="Andreopoulos B."/>
            <person name="Lipzen A."/>
            <person name="Chen C."/>
            <person name="Yanf M."/>
            <person name="Daum C."/>
            <person name="Ng V."/>
            <person name="Clum A."/>
            <person name="Steindorff A."/>
            <person name="Ohm R."/>
            <person name="Martin F."/>
            <person name="Silar P."/>
            <person name="Natvig D."/>
            <person name="Lalanne C."/>
            <person name="Gautier V."/>
            <person name="Ament-Velasquez S.L."/>
            <person name="Kruys A."/>
            <person name="Hutchinson M.I."/>
            <person name="Powell A.J."/>
            <person name="Barry K."/>
            <person name="Miller A.N."/>
            <person name="Grigoriev I.V."/>
            <person name="Debuchy R."/>
            <person name="Gladieux P."/>
            <person name="Thoren M.H."/>
            <person name="Johannesson H."/>
        </authorList>
    </citation>
    <scope>NUCLEOTIDE SEQUENCE</scope>
    <source>
        <strain evidence="2">SMH4607-1</strain>
    </source>
</reference>
<name>A0AA40DH03_9PEZI</name>
<protein>
    <recommendedName>
        <fullName evidence="4">HNH nuclease domain-containing protein</fullName>
    </recommendedName>
</protein>
<feature type="compositionally biased region" description="Polar residues" evidence="1">
    <location>
        <begin position="49"/>
        <end position="60"/>
    </location>
</feature>
<evidence type="ECO:0000313" key="3">
    <source>
        <dbReference type="Proteomes" id="UP001172102"/>
    </source>
</evidence>